<comment type="caution">
    <text evidence="1">The sequence shown here is derived from an EMBL/GenBank/DDBJ whole genome shotgun (WGS) entry which is preliminary data.</text>
</comment>
<sequence>MDVKLRGIKDNIYSLIDIDEGDADRKVGYYTLFACNGNCILKGGSDHISIELLQMGIYYLIVNYISGGVGCFKLIKETDALYAHEIKRNRTKSCSN</sequence>
<dbReference type="RefSeq" id="WP_301197731.1">
    <property type="nucleotide sequence ID" value="NZ_JAPDPI010000003.1"/>
</dbReference>
<dbReference type="Proteomes" id="UP001207408">
    <property type="component" value="Unassembled WGS sequence"/>
</dbReference>
<evidence type="ECO:0000313" key="2">
    <source>
        <dbReference type="Proteomes" id="UP001207408"/>
    </source>
</evidence>
<accession>A0AAE3MB92</accession>
<evidence type="ECO:0000313" key="1">
    <source>
        <dbReference type="EMBL" id="MCW3804510.1"/>
    </source>
</evidence>
<proteinExistence type="predicted"/>
<gene>
    <name evidence="1" type="ORF">OM074_02670</name>
</gene>
<name>A0AAE3MB92_9BACT</name>
<dbReference type="EMBL" id="JAPDPI010000003">
    <property type="protein sequence ID" value="MCW3804510.1"/>
    <property type="molecule type" value="Genomic_DNA"/>
</dbReference>
<protein>
    <submittedName>
        <fullName evidence="1">Uncharacterized protein</fullName>
    </submittedName>
</protein>
<dbReference type="AlphaFoldDB" id="A0AAE3MB92"/>
<reference evidence="1" key="1">
    <citation type="submission" date="2022-10" db="EMBL/GenBank/DDBJ databases">
        <authorList>
            <person name="Yu W.X."/>
        </authorList>
    </citation>
    <scope>NUCLEOTIDE SEQUENCE</scope>
    <source>
        <strain evidence="1">D04</strain>
    </source>
</reference>
<organism evidence="1 2">
    <name type="scientific">Plebeiibacterium marinum</name>
    <dbReference type="NCBI Taxonomy" id="2992111"/>
    <lineage>
        <taxon>Bacteria</taxon>
        <taxon>Pseudomonadati</taxon>
        <taxon>Bacteroidota</taxon>
        <taxon>Bacteroidia</taxon>
        <taxon>Marinilabiliales</taxon>
        <taxon>Marinilabiliaceae</taxon>
        <taxon>Plebeiibacterium</taxon>
    </lineage>
</organism>
<keyword evidence="2" id="KW-1185">Reference proteome</keyword>